<dbReference type="Proteomes" id="UP000009059">
    <property type="component" value="Chromosome"/>
</dbReference>
<dbReference type="AlphaFoldDB" id="E8QE50"/>
<sequence length="74" mass="8574">MIHLKAKKRLKRKIRKCTSKKAVSLRKEIANHFIEIILTLQNGVFQIAFCIVIFFDAPVVKGYNNCYQKPPQQG</sequence>
<organism evidence="2 3">
    <name type="scientific">Helicobacter pylori (strain India7)</name>
    <dbReference type="NCBI Taxonomy" id="907238"/>
    <lineage>
        <taxon>Bacteria</taxon>
        <taxon>Pseudomonadati</taxon>
        <taxon>Campylobacterota</taxon>
        <taxon>Epsilonproteobacteria</taxon>
        <taxon>Campylobacterales</taxon>
        <taxon>Helicobacteraceae</taxon>
        <taxon>Helicobacter</taxon>
    </lineage>
</organism>
<keyword evidence="1" id="KW-0812">Transmembrane</keyword>
<evidence type="ECO:0000313" key="3">
    <source>
        <dbReference type="Proteomes" id="UP000009059"/>
    </source>
</evidence>
<dbReference type="EMBL" id="CP002331">
    <property type="protein sequence ID" value="ADU79438.1"/>
    <property type="molecule type" value="Genomic_DNA"/>
</dbReference>
<feature type="transmembrane region" description="Helical" evidence="1">
    <location>
        <begin position="33"/>
        <end position="55"/>
    </location>
</feature>
<keyword evidence="1" id="KW-1133">Transmembrane helix</keyword>
<gene>
    <name evidence="2" type="ordered locus">HPIN_00905</name>
</gene>
<name>E8QE50_HELP7</name>
<dbReference type="KEGG" id="hpn:HPIN_00905"/>
<reference evidence="3" key="1">
    <citation type="submission" date="2010-11" db="EMBL/GenBank/DDBJ databases">
        <title>Genome sequence of Helicobacter pylori strain India7.</title>
        <authorList>
            <person name="Kersulyte D."/>
            <person name="Mukhopadhyay A."/>
            <person name="Choudhury A."/>
            <person name="Nair G.B."/>
            <person name="Berg D.E."/>
        </authorList>
    </citation>
    <scope>NUCLEOTIDE SEQUENCE [LARGE SCALE GENOMIC DNA]</scope>
    <source>
        <strain evidence="3">India7</strain>
    </source>
</reference>
<keyword evidence="1" id="KW-0472">Membrane</keyword>
<evidence type="ECO:0000313" key="2">
    <source>
        <dbReference type="EMBL" id="ADU79438.1"/>
    </source>
</evidence>
<evidence type="ECO:0000256" key="1">
    <source>
        <dbReference type="SAM" id="Phobius"/>
    </source>
</evidence>
<proteinExistence type="predicted"/>
<dbReference type="HOGENOM" id="CLU_2682758_0_0_7"/>
<protein>
    <submittedName>
        <fullName evidence="2">Uncharacterized protein</fullName>
    </submittedName>
</protein>
<accession>E8QE50</accession>